<comment type="caution">
    <text evidence="1">The sequence shown here is derived from an EMBL/GenBank/DDBJ whole genome shotgun (WGS) entry which is preliminary data.</text>
</comment>
<dbReference type="EMBL" id="JAMKPW020000006">
    <property type="protein sequence ID" value="KAK8217233.1"/>
    <property type="molecule type" value="Genomic_DNA"/>
</dbReference>
<accession>A0ACC3SLW2</accession>
<sequence>MRLPIRSIQSSFTRRCLVSNPYALPRCRPSEIAPITPLLRGSRCLSITARRFDGASAENANIPAAEDVVAAKETALAARKLPLSCPGCGAPSQTIAPQEAGYYSLTRSGVRNFVKPEKKEEDKVLDEVLNTVDKSVLTRLGLDEGSRPSQQTNEDRATPICDRCHNLIHHHTGVPIFHPTIESIEAIIAESPYKHNHIYHVLDAADFPMSLIPSLQYALNLPRMRTQNRRSKSHVFQRGRVAEVSFIITRSDLLAPKKEQVDHLMPYVREVLRDALGNSGKNVRLGNVRLVSAKRGWWTREVKEDIWDRGGAGWMVGKVNVGKSNLFEVVFPKGRSQDVNLDKLRHEARSGGFGSKPTQRAELKDQEGDKIMGMEESEEKASFSPFAQFPSDLALGEHDQEADTEVDKEASQFFDEDDDASLLPPAQKETAYPVMPIISSLPGTTASPIRVPFGNGKGELIDLPGVARTHLDEYVKPEHKDDLVMKSRISPEQYTIKPGQSLLLGGLIRITPTTPDTVFLAYPFVPLKVHVTATEKALAIERGERDAHVVNMVEESTREKIARAGNFKLKWDVTKTRAGPLTSPVAVKLKADRLPFIVFSTDILVEGVGWVELVAQTRRPTRQRSLPPDDSEDNLRDGGDSEQTVVERPTFAVPEVEVFSPEGKFVDSRPPMNAWLLGGKKSVPKHKQKARPRKSMASLKKSVEGRQRTAATAT</sequence>
<dbReference type="Proteomes" id="UP001320706">
    <property type="component" value="Unassembled WGS sequence"/>
</dbReference>
<name>A0ACC3SLW2_9PEZI</name>
<evidence type="ECO:0000313" key="1">
    <source>
        <dbReference type="EMBL" id="KAK8217233.1"/>
    </source>
</evidence>
<evidence type="ECO:0000313" key="2">
    <source>
        <dbReference type="Proteomes" id="UP001320706"/>
    </source>
</evidence>
<protein>
    <submittedName>
        <fullName evidence="1">Mitochondrial ribosome small subunit biogenesis protein</fullName>
    </submittedName>
</protein>
<proteinExistence type="predicted"/>
<reference evidence="1" key="1">
    <citation type="submission" date="2024-02" db="EMBL/GenBank/DDBJ databases">
        <title>Metagenome Assembled Genome of Zalaria obscura JY119.</title>
        <authorList>
            <person name="Vighnesh L."/>
            <person name="Jagadeeshwari U."/>
            <person name="Venkata Ramana C."/>
            <person name="Sasikala C."/>
        </authorList>
    </citation>
    <scope>NUCLEOTIDE SEQUENCE</scope>
    <source>
        <strain evidence="1">JY119</strain>
    </source>
</reference>
<keyword evidence="2" id="KW-1185">Reference proteome</keyword>
<gene>
    <name evidence="1" type="primary">GEP3</name>
    <name evidence="1" type="ORF">M8818_001486</name>
</gene>
<organism evidence="1 2">
    <name type="scientific">Zalaria obscura</name>
    <dbReference type="NCBI Taxonomy" id="2024903"/>
    <lineage>
        <taxon>Eukaryota</taxon>
        <taxon>Fungi</taxon>
        <taxon>Dikarya</taxon>
        <taxon>Ascomycota</taxon>
        <taxon>Pezizomycotina</taxon>
        <taxon>Dothideomycetes</taxon>
        <taxon>Dothideomycetidae</taxon>
        <taxon>Dothideales</taxon>
        <taxon>Zalariaceae</taxon>
        <taxon>Zalaria</taxon>
    </lineage>
</organism>